<evidence type="ECO:0000313" key="4">
    <source>
        <dbReference type="EMBL" id="BAY16374.1"/>
    </source>
</evidence>
<dbReference type="PANTHER" id="PTHR31157">
    <property type="entry name" value="SCP DOMAIN-CONTAINING PROTEIN"/>
    <property type="match status" value="1"/>
</dbReference>
<sequence length="255" mass="28377">MSYATIVKYMNLAVLIISILVTICYNQIFQYRASLAEPILMLNEESSLYLVAKTNHISFIEQEVIKETNKVRQNPKAYIPILENYKKQFHGKKLRLSQNSFLITQEGSKAVDEAIAFLKSARPVGALSVSRGMSLAAKAHVKDQGDKGTTGHYGSDGSSPFERINRYGKWQITAAENISYGPNTAQDIVMQLIIDDGVPSRGHRKNIFNSAFKVSGVAYGNHKTYKTICVINYAGGFQEKTTEIGKPLSTMLQKN</sequence>
<accession>A0A1Z4GFU7</accession>
<name>A0A1Z4GFU7_9CYAN</name>
<keyword evidence="2" id="KW-0472">Membrane</keyword>
<dbReference type="Gene3D" id="3.40.33.10">
    <property type="entry name" value="CAP"/>
    <property type="match status" value="1"/>
</dbReference>
<evidence type="ECO:0000256" key="1">
    <source>
        <dbReference type="SAM" id="MobiDB-lite"/>
    </source>
</evidence>
<feature type="region of interest" description="Disordered" evidence="1">
    <location>
        <begin position="140"/>
        <end position="159"/>
    </location>
</feature>
<keyword evidence="5" id="KW-1185">Reference proteome</keyword>
<dbReference type="InterPro" id="IPR014044">
    <property type="entry name" value="CAP_dom"/>
</dbReference>
<dbReference type="SUPFAM" id="SSF55797">
    <property type="entry name" value="PR-1-like"/>
    <property type="match status" value="1"/>
</dbReference>
<organism evidence="4 5">
    <name type="scientific">Anabaenopsis circularis NIES-21</name>
    <dbReference type="NCBI Taxonomy" id="1085406"/>
    <lineage>
        <taxon>Bacteria</taxon>
        <taxon>Bacillati</taxon>
        <taxon>Cyanobacteriota</taxon>
        <taxon>Cyanophyceae</taxon>
        <taxon>Nostocales</taxon>
        <taxon>Nodulariaceae</taxon>
        <taxon>Anabaenopsis</taxon>
    </lineage>
</organism>
<proteinExistence type="predicted"/>
<evidence type="ECO:0000259" key="3">
    <source>
        <dbReference type="Pfam" id="PF00188"/>
    </source>
</evidence>
<protein>
    <submittedName>
        <fullName evidence="4">Allergen V5/Tpx-1 family protein</fullName>
    </submittedName>
</protein>
<dbReference type="AlphaFoldDB" id="A0A1Z4GFU7"/>
<gene>
    <name evidence="4" type="ORF">NIES21_22000</name>
</gene>
<reference evidence="4 5" key="1">
    <citation type="submission" date="2017-06" db="EMBL/GenBank/DDBJ databases">
        <title>Genome sequencing of cyanobaciteial culture collection at National Institute for Environmental Studies (NIES).</title>
        <authorList>
            <person name="Hirose Y."/>
            <person name="Shimura Y."/>
            <person name="Fujisawa T."/>
            <person name="Nakamura Y."/>
            <person name="Kawachi M."/>
        </authorList>
    </citation>
    <scope>NUCLEOTIDE SEQUENCE [LARGE SCALE GENOMIC DNA]</scope>
    <source>
        <strain evidence="4 5">NIES-21</strain>
    </source>
</reference>
<evidence type="ECO:0000313" key="5">
    <source>
        <dbReference type="Proteomes" id="UP000218287"/>
    </source>
</evidence>
<keyword evidence="2" id="KW-0812">Transmembrane</keyword>
<keyword evidence="2" id="KW-1133">Transmembrane helix</keyword>
<dbReference type="CDD" id="cd05379">
    <property type="entry name" value="CAP_bacterial"/>
    <property type="match status" value="1"/>
</dbReference>
<dbReference type="EMBL" id="AP018174">
    <property type="protein sequence ID" value="BAY16374.1"/>
    <property type="molecule type" value="Genomic_DNA"/>
</dbReference>
<feature type="domain" description="SCP" evidence="3">
    <location>
        <begin position="95"/>
        <end position="233"/>
    </location>
</feature>
<dbReference type="InterPro" id="IPR035940">
    <property type="entry name" value="CAP_sf"/>
</dbReference>
<dbReference type="Pfam" id="PF00188">
    <property type="entry name" value="CAP"/>
    <property type="match status" value="1"/>
</dbReference>
<dbReference type="PANTHER" id="PTHR31157:SF1">
    <property type="entry name" value="SCP DOMAIN-CONTAINING PROTEIN"/>
    <property type="match status" value="1"/>
</dbReference>
<feature type="transmembrane region" description="Helical" evidence="2">
    <location>
        <begin position="6"/>
        <end position="25"/>
    </location>
</feature>
<evidence type="ECO:0000256" key="2">
    <source>
        <dbReference type="SAM" id="Phobius"/>
    </source>
</evidence>
<dbReference type="Proteomes" id="UP000218287">
    <property type="component" value="Chromosome"/>
</dbReference>